<reference evidence="2 3" key="1">
    <citation type="submission" date="2019-07" db="EMBL/GenBank/DDBJ databases">
        <title>Draft genome assembly of a fouling barnacle, Amphibalanus amphitrite (Darwin, 1854): The first reference genome for Thecostraca.</title>
        <authorList>
            <person name="Kim W."/>
        </authorList>
    </citation>
    <scope>NUCLEOTIDE SEQUENCE [LARGE SCALE GENOMIC DNA]</scope>
    <source>
        <strain evidence="2">SNU_AA5</strain>
        <tissue evidence="2">Soma without cirri and trophi</tissue>
    </source>
</reference>
<proteinExistence type="predicted"/>
<protein>
    <recommendedName>
        <fullName evidence="1">Chitin-binding type-4 domain-containing protein</fullName>
    </recommendedName>
</protein>
<organism evidence="2 3">
    <name type="scientific">Amphibalanus amphitrite</name>
    <name type="common">Striped barnacle</name>
    <name type="synonym">Balanus amphitrite</name>
    <dbReference type="NCBI Taxonomy" id="1232801"/>
    <lineage>
        <taxon>Eukaryota</taxon>
        <taxon>Metazoa</taxon>
        <taxon>Ecdysozoa</taxon>
        <taxon>Arthropoda</taxon>
        <taxon>Crustacea</taxon>
        <taxon>Multicrustacea</taxon>
        <taxon>Cirripedia</taxon>
        <taxon>Thoracica</taxon>
        <taxon>Thoracicalcarea</taxon>
        <taxon>Balanomorpha</taxon>
        <taxon>Balanoidea</taxon>
        <taxon>Balanidae</taxon>
        <taxon>Amphibalaninae</taxon>
        <taxon>Amphibalanus</taxon>
    </lineage>
</organism>
<evidence type="ECO:0000259" key="1">
    <source>
        <dbReference type="Pfam" id="PF03067"/>
    </source>
</evidence>
<keyword evidence="3" id="KW-1185">Reference proteome</keyword>
<evidence type="ECO:0000313" key="3">
    <source>
        <dbReference type="Proteomes" id="UP000440578"/>
    </source>
</evidence>
<accession>A0A6A4WTP3</accession>
<dbReference type="EMBL" id="VIIS01000700">
    <property type="protein sequence ID" value="KAF0306002.1"/>
    <property type="molecule type" value="Genomic_DNA"/>
</dbReference>
<dbReference type="AlphaFoldDB" id="A0A6A4WTP3"/>
<sequence>MLMLIIDVEAELTANHKGNFVIRLCPLNNPNETVTQECLNKHVLRLAGSKAIRFVIPEDSKKSETFRWKVELPPYLTCTQCVMQWTYYAGNTWGTCSDGEEAVGCGPQETFVNCADVAIVSNTPYFGPVHNSLHVRLAYTKSDADRVAAGQEALSDTQSDLSGQLLVRAQTCIPHGPFRLQANASERCIRCLAEPAGCPADQCICTSDCKAIGEFASKPESDLYCHENCLGYPSICPEDRCQCYPA</sequence>
<dbReference type="OrthoDB" id="64893at2759"/>
<feature type="domain" description="Chitin-binding type-4" evidence="1">
    <location>
        <begin position="6"/>
        <end position="117"/>
    </location>
</feature>
<comment type="caution">
    <text evidence="2">The sequence shown here is derived from an EMBL/GenBank/DDBJ whole genome shotgun (WGS) entry which is preliminary data.</text>
</comment>
<name>A0A6A4WTP3_AMPAM</name>
<dbReference type="Pfam" id="PF03067">
    <property type="entry name" value="LPMO_10"/>
    <property type="match status" value="1"/>
</dbReference>
<evidence type="ECO:0000313" key="2">
    <source>
        <dbReference type="EMBL" id="KAF0306002.1"/>
    </source>
</evidence>
<dbReference type="Proteomes" id="UP000440578">
    <property type="component" value="Unassembled WGS sequence"/>
</dbReference>
<dbReference type="InterPro" id="IPR004302">
    <property type="entry name" value="Cellulose/chitin-bd_N"/>
</dbReference>
<gene>
    <name evidence="2" type="ORF">FJT64_022448</name>
</gene>